<feature type="binding site" evidence="3">
    <location>
        <begin position="126"/>
        <end position="129"/>
    </location>
    <ligand>
        <name>substrate</name>
    </ligand>
</feature>
<name>A0A806FHM0_BIFAN</name>
<keyword evidence="4" id="KW-0413">Isomerase</keyword>
<organism evidence="4 5">
    <name type="scientific">Bifidobacterium animalis subsp. lactis CNCM I-2494</name>
    <dbReference type="NCBI Taxonomy" id="1042403"/>
    <lineage>
        <taxon>Bacteria</taxon>
        <taxon>Bacillati</taxon>
        <taxon>Actinomycetota</taxon>
        <taxon>Actinomycetes</taxon>
        <taxon>Bifidobacteriales</taxon>
        <taxon>Bifidobacteriaceae</taxon>
        <taxon>Bifidobacterium</taxon>
    </lineage>
</organism>
<dbReference type="GO" id="GO:0045820">
    <property type="term" value="P:negative regulation of glycolytic process"/>
    <property type="evidence" value="ECO:0007669"/>
    <property type="project" value="TreeGrafter"/>
</dbReference>
<dbReference type="CDD" id="cd07067">
    <property type="entry name" value="HP_PGM_like"/>
    <property type="match status" value="1"/>
</dbReference>
<reference evidence="4 5" key="1">
    <citation type="journal article" date="2011" name="J. Bacteriol.">
        <title>Genome Sequence of the Probiotic Strain Bifidobacterium animalis subsp. lactis CNCM I-2494.</title>
        <authorList>
            <person name="Chervaux C."/>
            <person name="Grimaldi C."/>
            <person name="Bolotin A."/>
            <person name="Quinquis B."/>
            <person name="Legrain-Raspaud S."/>
            <person name="van Hylckama Vlieg J.E."/>
            <person name="Denariaz G."/>
            <person name="Smokvina T."/>
        </authorList>
    </citation>
    <scope>NUCLEOTIDE SEQUENCE [LARGE SCALE GENOMIC DNA]</scope>
    <source>
        <strain evidence="4 5">CNCM I-2494</strain>
    </source>
</reference>
<dbReference type="EMBL" id="CP002915">
    <property type="protein sequence ID" value="AEK30395.1"/>
    <property type="molecule type" value="Genomic_DNA"/>
</dbReference>
<feature type="binding site" evidence="3">
    <location>
        <begin position="46"/>
        <end position="53"/>
    </location>
    <ligand>
        <name>substrate</name>
    </ligand>
</feature>
<evidence type="ECO:0000256" key="3">
    <source>
        <dbReference type="PIRSR" id="PIRSR613078-2"/>
    </source>
</evidence>
<dbReference type="PROSITE" id="PS00175">
    <property type="entry name" value="PG_MUTASE"/>
    <property type="match status" value="1"/>
</dbReference>
<dbReference type="Pfam" id="PF00300">
    <property type="entry name" value="His_Phos_1"/>
    <property type="match status" value="1"/>
</dbReference>
<dbReference type="GO" id="GO:0004331">
    <property type="term" value="F:fructose-2,6-bisphosphate 2-phosphatase activity"/>
    <property type="evidence" value="ECO:0007669"/>
    <property type="project" value="TreeGrafter"/>
</dbReference>
<dbReference type="EC" id="5.4.2.-" evidence="4"/>
<protein>
    <submittedName>
        <fullName evidence="4">Phosphoglycerate mutase</fullName>
        <ecNumber evidence="4">5.4.2.-</ecNumber>
    </submittedName>
</protein>
<dbReference type="GO" id="GO:0005829">
    <property type="term" value="C:cytosol"/>
    <property type="evidence" value="ECO:0007669"/>
    <property type="project" value="TreeGrafter"/>
</dbReference>
<sequence>MVRMNHRMRKLPITPLCPKTSTGEIRRPGVTPCHNRSMIVHVHLVRHGQTFFNRYNRLQGWSNSPLTQAGLDDAIHAGNALKDITFAAAYCSDTTRAQVTAQTILDINAANGHDVPVIHADMHFREQFYGYFEGQDMGAAWLAAGGPHGAPTYHAIVEQFGLGATRDFLKEADPFHDAESDEEYWRRVDGAFALIAANADLRDGDDVLMISHGNTLLSLMQRFAPAGYDLSERPANGSVTMIDFDTVKSLDDAIEVISYNRR</sequence>
<proteinExistence type="predicted"/>
<feature type="active site" description="Tele-phosphohistidine intermediate" evidence="2">
    <location>
        <position position="47"/>
    </location>
</feature>
<feature type="binding site" evidence="3">
    <location>
        <position position="96"/>
    </location>
    <ligand>
        <name>substrate</name>
    </ligand>
</feature>
<evidence type="ECO:0000313" key="4">
    <source>
        <dbReference type="EMBL" id="AEK30395.1"/>
    </source>
</evidence>
<gene>
    <name evidence="4" type="ORF">BALAC2494_01127</name>
</gene>
<dbReference type="InterPro" id="IPR051695">
    <property type="entry name" value="Phosphoglycerate_Mutase"/>
</dbReference>
<accession>A0A806FHM0</accession>
<dbReference type="KEGG" id="bnm:BALAC2494_01127"/>
<evidence type="ECO:0000313" key="5">
    <source>
        <dbReference type="Proteomes" id="UP000008394"/>
    </source>
</evidence>
<dbReference type="PANTHER" id="PTHR46517">
    <property type="entry name" value="FRUCTOSE-2,6-BISPHOSPHATASE TIGAR"/>
    <property type="match status" value="1"/>
</dbReference>
<feature type="active site" description="Proton donor/acceptor" evidence="2">
    <location>
        <position position="126"/>
    </location>
</feature>
<dbReference type="AlphaFoldDB" id="A0A806FHM0"/>
<dbReference type="InterPro" id="IPR001345">
    <property type="entry name" value="PG/BPGM_mutase_AS"/>
</dbReference>
<dbReference type="SUPFAM" id="SSF53254">
    <property type="entry name" value="Phosphoglycerate mutase-like"/>
    <property type="match status" value="1"/>
</dbReference>
<keyword evidence="1" id="KW-0378">Hydrolase</keyword>
<evidence type="ECO:0000256" key="1">
    <source>
        <dbReference type="ARBA" id="ARBA00022801"/>
    </source>
</evidence>
<evidence type="ECO:0000256" key="2">
    <source>
        <dbReference type="PIRSR" id="PIRSR613078-1"/>
    </source>
</evidence>
<dbReference type="PANTHER" id="PTHR46517:SF1">
    <property type="entry name" value="FRUCTOSE-2,6-BISPHOSPHATASE TIGAR"/>
    <property type="match status" value="1"/>
</dbReference>
<dbReference type="SMART" id="SM00855">
    <property type="entry name" value="PGAM"/>
    <property type="match status" value="1"/>
</dbReference>
<dbReference type="InterPro" id="IPR013078">
    <property type="entry name" value="His_Pase_superF_clade-1"/>
</dbReference>
<dbReference type="GO" id="GO:0016853">
    <property type="term" value="F:isomerase activity"/>
    <property type="evidence" value="ECO:0007669"/>
    <property type="project" value="UniProtKB-KW"/>
</dbReference>
<dbReference type="GO" id="GO:0043456">
    <property type="term" value="P:regulation of pentose-phosphate shunt"/>
    <property type="evidence" value="ECO:0007669"/>
    <property type="project" value="TreeGrafter"/>
</dbReference>
<dbReference type="Gene3D" id="3.40.50.1240">
    <property type="entry name" value="Phosphoglycerate mutase-like"/>
    <property type="match status" value="1"/>
</dbReference>
<dbReference type="InterPro" id="IPR029033">
    <property type="entry name" value="His_PPase_superfam"/>
</dbReference>
<dbReference type="Proteomes" id="UP000008394">
    <property type="component" value="Chromosome"/>
</dbReference>